<dbReference type="Proteomes" id="UP000239151">
    <property type="component" value="Unassembled WGS sequence"/>
</dbReference>
<sequence length="377" mass="44831">MEDYTKTYNRLPHILNRNILLKERKFSTQEIIDCFKKTKYDDLTNRERVLVSKMFKEIKDIYDLKAILSAYESDVKNIESIYINSPYCGFFDFWNSEFGVEKIPNTPFIPLKSSQIKSPTLRKLVAKKEALNPLSNENKEKLRSLEILQKCRIYIKNGWIDLAFNLAKDIQDLCKKENCELPTVYVLDSKYGEFEFDYSDDNFSKHIQKEILDLVNIAEDKSLTICEVCGEAGENRVFEGWYYTSCELHKKEINFEQLEIIRKAKNLIQQTEKEAIEIIEKRKLCKLKCKDTDIDRRDLIINCFTKRRYSDLNYYERELVNSLFEEENQETIQDLIDNYFLDIEDIKAIFESSPYSENIEFLKVLNELFEDDISRKK</sequence>
<reference evidence="1 2" key="1">
    <citation type="submission" date="2017-09" db="EMBL/GenBank/DDBJ databases">
        <title>Reassesment of A. cryaerophilus.</title>
        <authorList>
            <person name="Perez-Cataluna A."/>
            <person name="Collado L."/>
            <person name="Salgado O."/>
            <person name="Lefinanco V."/>
            <person name="Figueras M.J."/>
        </authorList>
    </citation>
    <scope>NUCLEOTIDE SEQUENCE [LARGE SCALE GENOMIC DNA]</scope>
    <source>
        <strain evidence="1 2">LMG 9065</strain>
    </source>
</reference>
<proteinExistence type="predicted"/>
<dbReference type="EMBL" id="NXGI01000009">
    <property type="protein sequence ID" value="PRM97582.1"/>
    <property type="molecule type" value="Genomic_DNA"/>
</dbReference>
<protein>
    <submittedName>
        <fullName evidence="1">Uncharacterized protein</fullName>
    </submittedName>
</protein>
<gene>
    <name evidence="1" type="ORF">CJ670_05180</name>
</gene>
<comment type="caution">
    <text evidence="1">The sequence shown here is derived from an EMBL/GenBank/DDBJ whole genome shotgun (WGS) entry which is preliminary data.</text>
</comment>
<accession>A0A2S9TFI6</accession>
<dbReference type="AlphaFoldDB" id="A0A2S9TFI6"/>
<organism evidence="1 2">
    <name type="scientific">Aliarcobacter cryaerophilus</name>
    <dbReference type="NCBI Taxonomy" id="28198"/>
    <lineage>
        <taxon>Bacteria</taxon>
        <taxon>Pseudomonadati</taxon>
        <taxon>Campylobacterota</taxon>
        <taxon>Epsilonproteobacteria</taxon>
        <taxon>Campylobacterales</taxon>
        <taxon>Arcobacteraceae</taxon>
        <taxon>Aliarcobacter</taxon>
    </lineage>
</organism>
<evidence type="ECO:0000313" key="2">
    <source>
        <dbReference type="Proteomes" id="UP000239151"/>
    </source>
</evidence>
<name>A0A2S9TFI6_9BACT</name>
<evidence type="ECO:0000313" key="1">
    <source>
        <dbReference type="EMBL" id="PRM97582.1"/>
    </source>
</evidence>